<name>A0A4C1XG03_EUMVA</name>
<keyword evidence="1" id="KW-1133">Transmembrane helix</keyword>
<keyword evidence="1" id="KW-0812">Transmembrane</keyword>
<keyword evidence="3" id="KW-1185">Reference proteome</keyword>
<dbReference type="AlphaFoldDB" id="A0A4C1XG03"/>
<feature type="transmembrane region" description="Helical" evidence="1">
    <location>
        <begin position="59"/>
        <end position="80"/>
    </location>
</feature>
<evidence type="ECO:0000313" key="3">
    <source>
        <dbReference type="Proteomes" id="UP000299102"/>
    </source>
</evidence>
<accession>A0A4C1XG03</accession>
<organism evidence="2 3">
    <name type="scientific">Eumeta variegata</name>
    <name type="common">Bagworm moth</name>
    <name type="synonym">Eumeta japonica</name>
    <dbReference type="NCBI Taxonomy" id="151549"/>
    <lineage>
        <taxon>Eukaryota</taxon>
        <taxon>Metazoa</taxon>
        <taxon>Ecdysozoa</taxon>
        <taxon>Arthropoda</taxon>
        <taxon>Hexapoda</taxon>
        <taxon>Insecta</taxon>
        <taxon>Pterygota</taxon>
        <taxon>Neoptera</taxon>
        <taxon>Endopterygota</taxon>
        <taxon>Lepidoptera</taxon>
        <taxon>Glossata</taxon>
        <taxon>Ditrysia</taxon>
        <taxon>Tineoidea</taxon>
        <taxon>Psychidae</taxon>
        <taxon>Oiketicinae</taxon>
        <taxon>Eumeta</taxon>
    </lineage>
</organism>
<gene>
    <name evidence="2" type="ORF">EVAR_50635_1</name>
</gene>
<reference evidence="2 3" key="1">
    <citation type="journal article" date="2019" name="Commun. Biol.">
        <title>The bagworm genome reveals a unique fibroin gene that provides high tensile strength.</title>
        <authorList>
            <person name="Kono N."/>
            <person name="Nakamura H."/>
            <person name="Ohtoshi R."/>
            <person name="Tomita M."/>
            <person name="Numata K."/>
            <person name="Arakawa K."/>
        </authorList>
    </citation>
    <scope>NUCLEOTIDE SEQUENCE [LARGE SCALE GENOMIC DNA]</scope>
</reference>
<dbReference type="EMBL" id="BGZK01000850">
    <property type="protein sequence ID" value="GBP62806.1"/>
    <property type="molecule type" value="Genomic_DNA"/>
</dbReference>
<protein>
    <submittedName>
        <fullName evidence="2">Uncharacterized protein</fullName>
    </submittedName>
</protein>
<comment type="caution">
    <text evidence="2">The sequence shown here is derived from an EMBL/GenBank/DDBJ whole genome shotgun (WGS) entry which is preliminary data.</text>
</comment>
<dbReference type="Proteomes" id="UP000299102">
    <property type="component" value="Unassembled WGS sequence"/>
</dbReference>
<proteinExistence type="predicted"/>
<sequence>MFMYINVTIRSLTLQKPQRKAFNVPRAELAQCTVQRMKLCRSELPVNDAMRRYTALRPFLLLPTFLFVAYFDAFVTNFTAAEVRALYCSVCGCVDLRGVPAADVAAVGRGARRWRHLHGLPQEGALPPAHTHRVQCEC</sequence>
<evidence type="ECO:0000256" key="1">
    <source>
        <dbReference type="SAM" id="Phobius"/>
    </source>
</evidence>
<evidence type="ECO:0000313" key="2">
    <source>
        <dbReference type="EMBL" id="GBP62806.1"/>
    </source>
</evidence>
<keyword evidence="1" id="KW-0472">Membrane</keyword>